<accession>A0A1V3IYD8</accession>
<dbReference type="PANTHER" id="PTHR43479">
    <property type="entry name" value="ACREF/ENVCD OPERON REPRESSOR-RELATED"/>
    <property type="match status" value="1"/>
</dbReference>
<evidence type="ECO:0000313" key="4">
    <source>
        <dbReference type="EMBL" id="OOF46868.1"/>
    </source>
</evidence>
<dbReference type="PROSITE" id="PS50977">
    <property type="entry name" value="HTH_TETR_2"/>
    <property type="match status" value="1"/>
</dbReference>
<accession>A0A1V3IXJ8</accession>
<dbReference type="InterPro" id="IPR001647">
    <property type="entry name" value="HTH_TetR"/>
</dbReference>
<evidence type="ECO:0000256" key="1">
    <source>
        <dbReference type="ARBA" id="ARBA00023125"/>
    </source>
</evidence>
<name>A0A1V3IYD8_9PAST</name>
<organism evidence="5 7">
    <name type="scientific">Rodentibacter trehalosifermentans</name>
    <dbReference type="NCBI Taxonomy" id="1908263"/>
    <lineage>
        <taxon>Bacteria</taxon>
        <taxon>Pseudomonadati</taxon>
        <taxon>Pseudomonadota</taxon>
        <taxon>Gammaproteobacteria</taxon>
        <taxon>Pasteurellales</taxon>
        <taxon>Pasteurellaceae</taxon>
        <taxon>Rodentibacter</taxon>
    </lineage>
</organism>
<dbReference type="Pfam" id="PF00440">
    <property type="entry name" value="TetR_N"/>
    <property type="match status" value="1"/>
</dbReference>
<dbReference type="PANTHER" id="PTHR43479:SF11">
    <property type="entry name" value="ACREF_ENVCD OPERON REPRESSOR-RELATED"/>
    <property type="match status" value="1"/>
</dbReference>
<gene>
    <name evidence="4" type="ORF">BKK51_01255</name>
    <name evidence="5" type="ORF">BKK52_10150</name>
</gene>
<dbReference type="AlphaFoldDB" id="A0A1V3IYD8"/>
<dbReference type="InterPro" id="IPR050624">
    <property type="entry name" value="HTH-type_Tx_Regulator"/>
</dbReference>
<dbReference type="OrthoDB" id="9816320at2"/>
<feature type="DNA-binding region" description="H-T-H motif" evidence="2">
    <location>
        <begin position="44"/>
        <end position="63"/>
    </location>
</feature>
<comment type="caution">
    <text evidence="5">The sequence shown here is derived from an EMBL/GenBank/DDBJ whole genome shotgun (WGS) entry which is preliminary data.</text>
</comment>
<dbReference type="Gene3D" id="1.10.357.10">
    <property type="entry name" value="Tetracycline Repressor, domain 2"/>
    <property type="match status" value="1"/>
</dbReference>
<evidence type="ECO:0000313" key="7">
    <source>
        <dbReference type="Proteomes" id="UP000189161"/>
    </source>
</evidence>
<sequence>MENKSQPIDLYRKKPKQFRSEYRIDLIFEATAQILQQERKANFTTNAIAEVAGVSVGTLYQYFPNKNAILLSMAKRELAIVCEQIIKMISTQAFENEENFAKLLIKQLLKAFGGRQKMRKILLKALITHGLLSELQQPTEKVMQEILAKRAEYSGKLFQLSPLKLYVMTNSLMGVIRTAVLEESAYLQDEQFERELVDLFLYFLQKN</sequence>
<evidence type="ECO:0000256" key="2">
    <source>
        <dbReference type="PROSITE-ProRule" id="PRU00335"/>
    </source>
</evidence>
<dbReference type="InterPro" id="IPR009057">
    <property type="entry name" value="Homeodomain-like_sf"/>
</dbReference>
<protein>
    <recommendedName>
        <fullName evidence="3">HTH tetR-type domain-containing protein</fullName>
    </recommendedName>
</protein>
<feature type="domain" description="HTH tetR-type" evidence="3">
    <location>
        <begin position="21"/>
        <end position="81"/>
    </location>
</feature>
<dbReference type="EMBL" id="MLHK01000008">
    <property type="protein sequence ID" value="OOF46868.1"/>
    <property type="molecule type" value="Genomic_DNA"/>
</dbReference>
<dbReference type="Proteomes" id="UP000188728">
    <property type="component" value="Unassembled WGS sequence"/>
</dbReference>
<dbReference type="GO" id="GO:0003677">
    <property type="term" value="F:DNA binding"/>
    <property type="evidence" value="ECO:0007669"/>
    <property type="project" value="UniProtKB-UniRule"/>
</dbReference>
<evidence type="ECO:0000313" key="5">
    <source>
        <dbReference type="EMBL" id="OOF47034.1"/>
    </source>
</evidence>
<reference evidence="6 7" key="1">
    <citation type="submission" date="2016-10" db="EMBL/GenBank/DDBJ databases">
        <title>Rodentibacter gen. nov. and new species.</title>
        <authorList>
            <person name="Christensen H."/>
        </authorList>
    </citation>
    <scope>NUCLEOTIDE SEQUENCE [LARGE SCALE GENOMIC DNA]</scope>
    <source>
        <strain evidence="4 6">H1983213011</strain>
        <strain evidence="5 7">H1987082031</strain>
    </source>
</reference>
<proteinExistence type="predicted"/>
<dbReference type="Proteomes" id="UP000189161">
    <property type="component" value="Unassembled WGS sequence"/>
</dbReference>
<keyword evidence="7" id="KW-1185">Reference proteome</keyword>
<keyword evidence="1 2" id="KW-0238">DNA-binding</keyword>
<dbReference type="SUPFAM" id="SSF46689">
    <property type="entry name" value="Homeodomain-like"/>
    <property type="match status" value="1"/>
</dbReference>
<evidence type="ECO:0000259" key="3">
    <source>
        <dbReference type="PROSITE" id="PS50977"/>
    </source>
</evidence>
<evidence type="ECO:0000313" key="6">
    <source>
        <dbReference type="Proteomes" id="UP000188728"/>
    </source>
</evidence>
<dbReference type="RefSeq" id="WP_077473572.1">
    <property type="nucleotide sequence ID" value="NZ_MLHK01000008.1"/>
</dbReference>
<dbReference type="EMBL" id="MLHL01000059">
    <property type="protein sequence ID" value="OOF47034.1"/>
    <property type="molecule type" value="Genomic_DNA"/>
</dbReference>